<dbReference type="OrthoDB" id="2740448at2759"/>
<dbReference type="HOGENOM" id="CLU_622704_0_0_1"/>
<evidence type="ECO:0000256" key="5">
    <source>
        <dbReference type="ARBA" id="ARBA00023242"/>
    </source>
</evidence>
<organism evidence="8 9">
    <name type="scientific">Oidiodendron maius (strain Zn)</name>
    <dbReference type="NCBI Taxonomy" id="913774"/>
    <lineage>
        <taxon>Eukaryota</taxon>
        <taxon>Fungi</taxon>
        <taxon>Dikarya</taxon>
        <taxon>Ascomycota</taxon>
        <taxon>Pezizomycotina</taxon>
        <taxon>Leotiomycetes</taxon>
        <taxon>Leotiomycetes incertae sedis</taxon>
        <taxon>Myxotrichaceae</taxon>
        <taxon>Oidiodendron</taxon>
    </lineage>
</organism>
<dbReference type="InterPro" id="IPR013700">
    <property type="entry name" value="AflR"/>
</dbReference>
<reference evidence="8 9" key="1">
    <citation type="submission" date="2014-04" db="EMBL/GenBank/DDBJ databases">
        <authorList>
            <consortium name="DOE Joint Genome Institute"/>
            <person name="Kuo A."/>
            <person name="Martino E."/>
            <person name="Perotto S."/>
            <person name="Kohler A."/>
            <person name="Nagy L.G."/>
            <person name="Floudas D."/>
            <person name="Copeland A."/>
            <person name="Barry K.W."/>
            <person name="Cichocki N."/>
            <person name="Veneault-Fourrey C."/>
            <person name="LaButti K."/>
            <person name="Lindquist E.A."/>
            <person name="Lipzen A."/>
            <person name="Lundell T."/>
            <person name="Morin E."/>
            <person name="Murat C."/>
            <person name="Sun H."/>
            <person name="Tunlid A."/>
            <person name="Henrissat B."/>
            <person name="Grigoriev I.V."/>
            <person name="Hibbett D.S."/>
            <person name="Martin F."/>
            <person name="Nordberg H.P."/>
            <person name="Cantor M.N."/>
            <person name="Hua S.X."/>
        </authorList>
    </citation>
    <scope>NUCLEOTIDE SEQUENCE [LARGE SCALE GENOMIC DNA]</scope>
    <source>
        <strain evidence="8 9">Zn</strain>
    </source>
</reference>
<protein>
    <recommendedName>
        <fullName evidence="7">Aflatoxin regulatory protein domain-containing protein</fullName>
    </recommendedName>
</protein>
<evidence type="ECO:0000256" key="4">
    <source>
        <dbReference type="ARBA" id="ARBA00023163"/>
    </source>
</evidence>
<dbReference type="GO" id="GO:0005634">
    <property type="term" value="C:nucleus"/>
    <property type="evidence" value="ECO:0007669"/>
    <property type="project" value="InterPro"/>
</dbReference>
<sequence length="440" mass="47429">MIDTAKTSSSNCSHQSKGPDASSQLPESQGRHETSSSYLASLGEHYSLNVAPHALDQASQSFADRDPLAFGLRGPLAVDTSQCLQDFFTDYYAGQEPIGSDIKPDLRSTAFDFQDDRELADNVSAHGRESHSRTLSLPFDFDDDTKDNFYFEYLTPELSTSPQLSRGSEHDGLNQGGYPSSANASLDQHSPWGHAPSCQPSCFSTCVHANGSACMASASKILKSLLVRPSACLSSTGRRGNEQTPGTPRAVDSALTTNVEAAEVVSDILECSCFLQPQLQLVVVTICVKLISWYGAIVRGHFRNSGHQSASEVVTADRRHAERVLLQPITIGDHCVDGAMGGLLVGFVVLARLQEMETLVDKVSLHIRQANQRASSICEEDLSVQEVSSGNLPLGLVGLREVAHERILDNLRAQLQGTHQELACSLGISHVSATTTMDIS</sequence>
<proteinExistence type="predicted"/>
<dbReference type="GO" id="GO:0045122">
    <property type="term" value="P:aflatoxin biosynthetic process"/>
    <property type="evidence" value="ECO:0007669"/>
    <property type="project" value="InterPro"/>
</dbReference>
<evidence type="ECO:0000259" key="7">
    <source>
        <dbReference type="Pfam" id="PF08493"/>
    </source>
</evidence>
<reference evidence="9" key="2">
    <citation type="submission" date="2015-01" db="EMBL/GenBank/DDBJ databases">
        <title>Evolutionary Origins and Diversification of the Mycorrhizal Mutualists.</title>
        <authorList>
            <consortium name="DOE Joint Genome Institute"/>
            <consortium name="Mycorrhizal Genomics Consortium"/>
            <person name="Kohler A."/>
            <person name="Kuo A."/>
            <person name="Nagy L.G."/>
            <person name="Floudas D."/>
            <person name="Copeland A."/>
            <person name="Barry K.W."/>
            <person name="Cichocki N."/>
            <person name="Veneault-Fourrey C."/>
            <person name="LaButti K."/>
            <person name="Lindquist E.A."/>
            <person name="Lipzen A."/>
            <person name="Lundell T."/>
            <person name="Morin E."/>
            <person name="Murat C."/>
            <person name="Riley R."/>
            <person name="Ohm R."/>
            <person name="Sun H."/>
            <person name="Tunlid A."/>
            <person name="Henrissat B."/>
            <person name="Grigoriev I.V."/>
            <person name="Hibbett D.S."/>
            <person name="Martin F."/>
        </authorList>
    </citation>
    <scope>NUCLEOTIDE SEQUENCE [LARGE SCALE GENOMIC DNA]</scope>
    <source>
        <strain evidence="9">Zn</strain>
    </source>
</reference>
<gene>
    <name evidence="8" type="ORF">OIDMADRAFT_46921</name>
</gene>
<dbReference type="AlphaFoldDB" id="A0A0C3DY20"/>
<keyword evidence="5" id="KW-0539">Nucleus</keyword>
<dbReference type="InParanoid" id="A0A0C3DY20"/>
<name>A0A0C3DY20_OIDMZ</name>
<accession>A0A0C3DY20</accession>
<keyword evidence="9" id="KW-1185">Reference proteome</keyword>
<dbReference type="GO" id="GO:0003677">
    <property type="term" value="F:DNA binding"/>
    <property type="evidence" value="ECO:0007669"/>
    <property type="project" value="UniProtKB-KW"/>
</dbReference>
<dbReference type="Proteomes" id="UP000054321">
    <property type="component" value="Unassembled WGS sequence"/>
</dbReference>
<feature type="compositionally biased region" description="Polar residues" evidence="6">
    <location>
        <begin position="1"/>
        <end position="27"/>
    </location>
</feature>
<feature type="compositionally biased region" description="Polar residues" evidence="6">
    <location>
        <begin position="177"/>
        <end position="188"/>
    </location>
</feature>
<keyword evidence="4" id="KW-0804">Transcription</keyword>
<keyword evidence="3" id="KW-0238">DNA-binding</keyword>
<evidence type="ECO:0000256" key="3">
    <source>
        <dbReference type="ARBA" id="ARBA00023125"/>
    </source>
</evidence>
<dbReference type="GO" id="GO:0006355">
    <property type="term" value="P:regulation of DNA-templated transcription"/>
    <property type="evidence" value="ECO:0007669"/>
    <property type="project" value="InterPro"/>
</dbReference>
<feature type="domain" description="Aflatoxin regulatory protein" evidence="7">
    <location>
        <begin position="212"/>
        <end position="310"/>
    </location>
</feature>
<keyword evidence="2" id="KW-0805">Transcription regulation</keyword>
<dbReference type="STRING" id="913774.A0A0C3DY20"/>
<evidence type="ECO:0000256" key="1">
    <source>
        <dbReference type="ARBA" id="ARBA00022723"/>
    </source>
</evidence>
<evidence type="ECO:0000256" key="6">
    <source>
        <dbReference type="SAM" id="MobiDB-lite"/>
    </source>
</evidence>
<feature type="region of interest" description="Disordered" evidence="6">
    <location>
        <begin position="1"/>
        <end position="36"/>
    </location>
</feature>
<evidence type="ECO:0000313" key="8">
    <source>
        <dbReference type="EMBL" id="KIN07013.1"/>
    </source>
</evidence>
<dbReference type="Pfam" id="PF08493">
    <property type="entry name" value="AflR"/>
    <property type="match status" value="1"/>
</dbReference>
<keyword evidence="1" id="KW-0479">Metal-binding</keyword>
<evidence type="ECO:0000313" key="9">
    <source>
        <dbReference type="Proteomes" id="UP000054321"/>
    </source>
</evidence>
<dbReference type="GO" id="GO:0046872">
    <property type="term" value="F:metal ion binding"/>
    <property type="evidence" value="ECO:0007669"/>
    <property type="project" value="UniProtKB-KW"/>
</dbReference>
<feature type="region of interest" description="Disordered" evidence="6">
    <location>
        <begin position="160"/>
        <end position="190"/>
    </location>
</feature>
<dbReference type="EMBL" id="KN832870">
    <property type="protein sequence ID" value="KIN07013.1"/>
    <property type="molecule type" value="Genomic_DNA"/>
</dbReference>
<evidence type="ECO:0000256" key="2">
    <source>
        <dbReference type="ARBA" id="ARBA00023015"/>
    </source>
</evidence>